<sequence>MADQLATPADLASLLQSDLDLSTATLLVEMATAVVQQAAGGQRIIQVIGDVITLGGYSDSWLDLPQIPVTAVSSVVLDGATLTPGADYRLIGNRLWRRTGWQASLGYPWDWQYAPSWPSARVPPGYPVQEPSTVVVTYTHGHAPGAQELQLARSAVLAIAKVGYANPSGAASEAIDDYSVSYDAMAGRMEAAPHLKAALAKKYGRRGGLVRIG</sequence>
<organism evidence="1 2">
    <name type="scientific">Dactylosporangium roseum</name>
    <dbReference type="NCBI Taxonomy" id="47989"/>
    <lineage>
        <taxon>Bacteria</taxon>
        <taxon>Bacillati</taxon>
        <taxon>Actinomycetota</taxon>
        <taxon>Actinomycetes</taxon>
        <taxon>Micromonosporales</taxon>
        <taxon>Micromonosporaceae</taxon>
        <taxon>Dactylosporangium</taxon>
    </lineage>
</organism>
<gene>
    <name evidence="1" type="ORF">Drose_04195</name>
</gene>
<keyword evidence="2" id="KW-1185">Reference proteome</keyword>
<evidence type="ECO:0000313" key="2">
    <source>
        <dbReference type="Proteomes" id="UP001058271"/>
    </source>
</evidence>
<reference evidence="1" key="1">
    <citation type="submission" date="2021-04" db="EMBL/GenBank/DDBJ databases">
        <title>Biosynthetic gene clusters of Dactylosporangioum roseum.</title>
        <authorList>
            <person name="Hartkoorn R.C."/>
            <person name="Beaudoing E."/>
            <person name="Hot D."/>
            <person name="Moureu S."/>
        </authorList>
    </citation>
    <scope>NUCLEOTIDE SEQUENCE</scope>
    <source>
        <strain evidence="1">NRRL B-16295</strain>
    </source>
</reference>
<name>A0ABY5Z608_9ACTN</name>
<dbReference type="RefSeq" id="WP_260726847.1">
    <property type="nucleotide sequence ID" value="NZ_BAAABS010000070.1"/>
</dbReference>
<protein>
    <recommendedName>
        <fullName evidence="3">Head-to-tail adaptor</fullName>
    </recommendedName>
</protein>
<evidence type="ECO:0000313" key="1">
    <source>
        <dbReference type="EMBL" id="UWZ37490.1"/>
    </source>
</evidence>
<proteinExistence type="predicted"/>
<dbReference type="EMBL" id="CP073721">
    <property type="protein sequence ID" value="UWZ37490.1"/>
    <property type="molecule type" value="Genomic_DNA"/>
</dbReference>
<accession>A0ABY5Z608</accession>
<dbReference type="Proteomes" id="UP001058271">
    <property type="component" value="Chromosome"/>
</dbReference>
<evidence type="ECO:0008006" key="3">
    <source>
        <dbReference type="Google" id="ProtNLM"/>
    </source>
</evidence>